<accession>A0A6N3GIP0</accession>
<evidence type="ECO:0000256" key="2">
    <source>
        <dbReference type="ARBA" id="ARBA00022729"/>
    </source>
</evidence>
<dbReference type="AlphaFoldDB" id="A0A6N3GIP0"/>
<dbReference type="Gene3D" id="3.40.190.10">
    <property type="entry name" value="Periplasmic binding protein-like II"/>
    <property type="match status" value="2"/>
</dbReference>
<feature type="signal peptide" evidence="8">
    <location>
        <begin position="1"/>
        <end position="21"/>
    </location>
</feature>
<evidence type="ECO:0000256" key="8">
    <source>
        <dbReference type="SAM" id="SignalP"/>
    </source>
</evidence>
<keyword evidence="2 8" id="KW-0732">Signal</keyword>
<dbReference type="PIRSF" id="PIRSF002854">
    <property type="entry name" value="MetQ"/>
    <property type="match status" value="1"/>
</dbReference>
<reference evidence="9" key="1">
    <citation type="submission" date="2019-11" db="EMBL/GenBank/DDBJ databases">
        <authorList>
            <person name="Feng L."/>
        </authorList>
    </citation>
    <scope>NUCLEOTIDE SEQUENCE</scope>
    <source>
        <strain evidence="9">CParaputrificumLFYP93</strain>
    </source>
</reference>
<comment type="similarity">
    <text evidence="6">Belongs to the nlpA lipoprotein family.</text>
</comment>
<evidence type="ECO:0000256" key="6">
    <source>
        <dbReference type="PIRNR" id="PIRNR002854"/>
    </source>
</evidence>
<dbReference type="PANTHER" id="PTHR30429">
    <property type="entry name" value="D-METHIONINE-BINDING LIPOPROTEIN METQ"/>
    <property type="match status" value="1"/>
</dbReference>
<comment type="subcellular location">
    <subcellularLocation>
        <location evidence="1">Membrane</location>
        <topology evidence="1">Lipid-anchor</topology>
    </subcellularLocation>
</comment>
<evidence type="ECO:0000256" key="7">
    <source>
        <dbReference type="PIRSR" id="PIRSR002854-1"/>
    </source>
</evidence>
<dbReference type="GO" id="GO:0016020">
    <property type="term" value="C:membrane"/>
    <property type="evidence" value="ECO:0007669"/>
    <property type="project" value="UniProtKB-SubCell"/>
</dbReference>
<dbReference type="RefSeq" id="WP_156563072.1">
    <property type="nucleotide sequence ID" value="NZ_CACRTV010000086.1"/>
</dbReference>
<dbReference type="PANTHER" id="PTHR30429:SF0">
    <property type="entry name" value="METHIONINE-BINDING LIPOPROTEIN METQ"/>
    <property type="match status" value="1"/>
</dbReference>
<keyword evidence="5 6" id="KW-0449">Lipoprotein</keyword>
<dbReference type="CDD" id="cd13597">
    <property type="entry name" value="PBP2_lipoprotein_Tp32"/>
    <property type="match status" value="1"/>
</dbReference>
<dbReference type="Pfam" id="PF03180">
    <property type="entry name" value="Lipoprotein_9"/>
    <property type="match status" value="1"/>
</dbReference>
<evidence type="ECO:0000256" key="4">
    <source>
        <dbReference type="ARBA" id="ARBA00023139"/>
    </source>
</evidence>
<evidence type="ECO:0000256" key="5">
    <source>
        <dbReference type="ARBA" id="ARBA00023288"/>
    </source>
</evidence>
<protein>
    <recommendedName>
        <fullName evidence="6">Lipoprotein</fullName>
    </recommendedName>
</protein>
<organism evidence="9">
    <name type="scientific">Clostridium paraputrificum</name>
    <dbReference type="NCBI Taxonomy" id="29363"/>
    <lineage>
        <taxon>Bacteria</taxon>
        <taxon>Bacillati</taxon>
        <taxon>Bacillota</taxon>
        <taxon>Clostridia</taxon>
        <taxon>Eubacteriales</taxon>
        <taxon>Clostridiaceae</taxon>
        <taxon>Clostridium</taxon>
    </lineage>
</organism>
<feature type="lipid moiety-binding region" description="S-diacylglycerol cysteine" evidence="7">
    <location>
        <position position="22"/>
    </location>
</feature>
<sequence>MKKTKLLSLVLAGALTLGLVGCGGSTEKKEDDKVITIAVSAVPHEEIVKAIKPLVEEKGYTLDIQVFDDYDPQNTAVYDEQVDANYFQHIAYLNETNSAKGYDLVNVAEIHLEPMTLYSKSVKSLDEIKDGDTIAIPNDATNEARALRVLEDAGLIKVKAGELVTPKDITENPKNLKFKELDAAQLPRVLEEVTAAVINGNYALQANLDANKDGLYTEDKNREDINTKRNVLVVKEANKDSEKTKVLKEALTSDECKKFIEEKYKGAVIPVF</sequence>
<dbReference type="SUPFAM" id="SSF53850">
    <property type="entry name" value="Periplasmic binding protein-like II"/>
    <property type="match status" value="1"/>
</dbReference>
<evidence type="ECO:0000313" key="9">
    <source>
        <dbReference type="EMBL" id="VYU64508.1"/>
    </source>
</evidence>
<feature type="chain" id="PRO_5038451549" description="Lipoprotein" evidence="8">
    <location>
        <begin position="22"/>
        <end position="272"/>
    </location>
</feature>
<evidence type="ECO:0000256" key="3">
    <source>
        <dbReference type="ARBA" id="ARBA00023136"/>
    </source>
</evidence>
<name>A0A6N3GIP0_9CLOT</name>
<dbReference type="EMBL" id="CACRTV010000086">
    <property type="protein sequence ID" value="VYU64508.1"/>
    <property type="molecule type" value="Genomic_DNA"/>
</dbReference>
<keyword evidence="3" id="KW-0472">Membrane</keyword>
<gene>
    <name evidence="9" type="primary">metQ</name>
    <name evidence="9" type="ORF">CPLFYP93_03133</name>
</gene>
<keyword evidence="4" id="KW-0564">Palmitate</keyword>
<evidence type="ECO:0000256" key="1">
    <source>
        <dbReference type="ARBA" id="ARBA00004635"/>
    </source>
</evidence>
<dbReference type="PROSITE" id="PS51257">
    <property type="entry name" value="PROKAR_LIPOPROTEIN"/>
    <property type="match status" value="1"/>
</dbReference>
<dbReference type="InterPro" id="IPR004872">
    <property type="entry name" value="Lipoprotein_NlpA"/>
</dbReference>
<proteinExistence type="inferred from homology"/>